<evidence type="ECO:0000256" key="1">
    <source>
        <dbReference type="SAM" id="MobiDB-lite"/>
    </source>
</evidence>
<dbReference type="EMBL" id="BMKS01000017">
    <property type="protein sequence ID" value="GGG47833.1"/>
    <property type="molecule type" value="Genomic_DNA"/>
</dbReference>
<organism evidence="2 3">
    <name type="scientific">Caldovatus sediminis</name>
    <dbReference type="NCBI Taxonomy" id="2041189"/>
    <lineage>
        <taxon>Bacteria</taxon>
        <taxon>Pseudomonadati</taxon>
        <taxon>Pseudomonadota</taxon>
        <taxon>Alphaproteobacteria</taxon>
        <taxon>Acetobacterales</taxon>
        <taxon>Roseomonadaceae</taxon>
        <taxon>Caldovatus</taxon>
    </lineage>
</organism>
<dbReference type="AlphaFoldDB" id="A0A8J3EE18"/>
<dbReference type="PANTHER" id="PTHR36849:SF1">
    <property type="entry name" value="CYTOPLASMIC PROTEIN"/>
    <property type="match status" value="1"/>
</dbReference>
<evidence type="ECO:0008006" key="4">
    <source>
        <dbReference type="Google" id="ProtNLM"/>
    </source>
</evidence>
<feature type="region of interest" description="Disordered" evidence="1">
    <location>
        <begin position="121"/>
        <end position="143"/>
    </location>
</feature>
<dbReference type="PANTHER" id="PTHR36849">
    <property type="entry name" value="CYTOPLASMIC PROTEIN-RELATED"/>
    <property type="match status" value="1"/>
</dbReference>
<accession>A0A8J3EE18</accession>
<evidence type="ECO:0000313" key="2">
    <source>
        <dbReference type="EMBL" id="GGG47833.1"/>
    </source>
</evidence>
<name>A0A8J3EE18_9PROT</name>
<reference evidence="2 3" key="1">
    <citation type="journal article" date="2014" name="Int. J. Syst. Evol. Microbiol.">
        <title>Complete genome sequence of Corynebacterium casei LMG S-19264T (=DSM 44701T), isolated from a smear-ripened cheese.</title>
        <authorList>
            <consortium name="US DOE Joint Genome Institute (JGI-PGF)"/>
            <person name="Walter F."/>
            <person name="Albersmeier A."/>
            <person name="Kalinowski J."/>
            <person name="Ruckert C."/>
        </authorList>
    </citation>
    <scope>NUCLEOTIDE SEQUENCE [LARGE SCALE GENOMIC DNA]</scope>
    <source>
        <strain evidence="2 3">CGMCC 1.16330</strain>
    </source>
</reference>
<dbReference type="InterPro" id="IPR052552">
    <property type="entry name" value="YeaO-like"/>
</dbReference>
<proteinExistence type="predicted"/>
<dbReference type="Proteomes" id="UP000597507">
    <property type="component" value="Unassembled WGS sequence"/>
</dbReference>
<sequence>MVAGRNIRLKRIYDPPEPGDGARILVDRLWPRGISKERAALTAWFKDVAPSTALRRWFGHEPSRWPAFREKYRAELEHRPEALAALHELAGRGPLTLLFAARDEAHNEAVVLRDVLLEDGGHRGAAGNATAPPAPAPGARRRR</sequence>
<keyword evidence="3" id="KW-1185">Reference proteome</keyword>
<dbReference type="Pfam" id="PF22752">
    <property type="entry name" value="DUF488-N3i"/>
    <property type="match status" value="1"/>
</dbReference>
<gene>
    <name evidence="2" type="ORF">GCM10010964_39020</name>
</gene>
<protein>
    <recommendedName>
        <fullName evidence="4">DUF488 domain-containing protein</fullName>
    </recommendedName>
</protein>
<comment type="caution">
    <text evidence="2">The sequence shown here is derived from an EMBL/GenBank/DDBJ whole genome shotgun (WGS) entry which is preliminary data.</text>
</comment>
<dbReference type="RefSeq" id="WP_188903311.1">
    <property type="nucleotide sequence ID" value="NZ_BMKS01000017.1"/>
</dbReference>
<evidence type="ECO:0000313" key="3">
    <source>
        <dbReference type="Proteomes" id="UP000597507"/>
    </source>
</evidence>